<reference evidence="1 2" key="1">
    <citation type="submission" date="2018-06" db="EMBL/GenBank/DDBJ databases">
        <authorList>
            <consortium name="Pathogen Informatics"/>
            <person name="Doyle S."/>
        </authorList>
    </citation>
    <scope>NUCLEOTIDE SEQUENCE [LARGE SCALE GENOMIC DNA]</scope>
    <source>
        <strain evidence="1 2">NCTC7304</strain>
    </source>
</reference>
<protein>
    <submittedName>
        <fullName evidence="1">Putative outer membrane efflux protein MdtP</fullName>
    </submittedName>
</protein>
<name>A0A379T275_SALER</name>
<organism evidence="1 2">
    <name type="scientific">Salmonella enterica subsp. arizonae</name>
    <dbReference type="NCBI Taxonomy" id="59203"/>
    <lineage>
        <taxon>Bacteria</taxon>
        <taxon>Pseudomonadati</taxon>
        <taxon>Pseudomonadota</taxon>
        <taxon>Gammaproteobacteria</taxon>
        <taxon>Enterobacterales</taxon>
        <taxon>Enterobacteriaceae</taxon>
        <taxon>Salmonella</taxon>
    </lineage>
</organism>
<dbReference type="Proteomes" id="UP000254762">
    <property type="component" value="Unassembled WGS sequence"/>
</dbReference>
<gene>
    <name evidence="1" type="primary">mdtP_2</name>
    <name evidence="1" type="ORF">NCTC7304_04981</name>
</gene>
<evidence type="ECO:0000313" key="2">
    <source>
        <dbReference type="Proteomes" id="UP000254762"/>
    </source>
</evidence>
<sequence>MWPINGARLQTLNDERDMQVQRVDATRYTQASAEAAFKNRDWEADYRPPKPDSLC</sequence>
<dbReference type="EMBL" id="UGXD01000002">
    <property type="protein sequence ID" value="SUG35418.1"/>
    <property type="molecule type" value="Genomic_DNA"/>
</dbReference>
<accession>A0A379T275</accession>
<dbReference type="AlphaFoldDB" id="A0A379T275"/>
<proteinExistence type="predicted"/>
<evidence type="ECO:0000313" key="1">
    <source>
        <dbReference type="EMBL" id="SUG35418.1"/>
    </source>
</evidence>